<organism evidence="1 2">
    <name type="scientific">Citrus unshiu</name>
    <name type="common">Satsuma mandarin</name>
    <name type="synonym">Citrus nobilis var. unshiu</name>
    <dbReference type="NCBI Taxonomy" id="55188"/>
    <lineage>
        <taxon>Eukaryota</taxon>
        <taxon>Viridiplantae</taxon>
        <taxon>Streptophyta</taxon>
        <taxon>Embryophyta</taxon>
        <taxon>Tracheophyta</taxon>
        <taxon>Spermatophyta</taxon>
        <taxon>Magnoliopsida</taxon>
        <taxon>eudicotyledons</taxon>
        <taxon>Gunneridae</taxon>
        <taxon>Pentapetalae</taxon>
        <taxon>rosids</taxon>
        <taxon>malvids</taxon>
        <taxon>Sapindales</taxon>
        <taxon>Rutaceae</taxon>
        <taxon>Aurantioideae</taxon>
        <taxon>Citrus</taxon>
    </lineage>
</organism>
<proteinExistence type="predicted"/>
<dbReference type="AlphaFoldDB" id="A0A2H5QQ96"/>
<dbReference type="EMBL" id="BDQV01000614">
    <property type="protein sequence ID" value="GAY66753.1"/>
    <property type="molecule type" value="Genomic_DNA"/>
</dbReference>
<keyword evidence="2" id="KW-1185">Reference proteome</keyword>
<comment type="caution">
    <text evidence="1">The sequence shown here is derived from an EMBL/GenBank/DDBJ whole genome shotgun (WGS) entry which is preliminary data.</text>
</comment>
<evidence type="ECO:0000313" key="2">
    <source>
        <dbReference type="Proteomes" id="UP000236630"/>
    </source>
</evidence>
<evidence type="ECO:0000313" key="1">
    <source>
        <dbReference type="EMBL" id="GAY66753.1"/>
    </source>
</evidence>
<dbReference type="Proteomes" id="UP000236630">
    <property type="component" value="Unassembled WGS sequence"/>
</dbReference>
<sequence>MEFSFILDKLKIICIVVSLDNPLNVQVIEEKGPPDSRPELPVEKLYIYRIVAGQRIDMPGFVWNRDEDFALRLS</sequence>
<gene>
    <name evidence="1" type="ORF">CUMW_251310</name>
</gene>
<reference evidence="1 2" key="1">
    <citation type="journal article" date="2017" name="Front. Genet.">
        <title>Draft sequencing of the heterozygous diploid genome of Satsuma (Citrus unshiu Marc.) using a hybrid assembly approach.</title>
        <authorList>
            <person name="Shimizu T."/>
            <person name="Tanizawa Y."/>
            <person name="Mochizuki T."/>
            <person name="Nagasaki H."/>
            <person name="Yoshioka T."/>
            <person name="Toyoda A."/>
            <person name="Fujiyama A."/>
            <person name="Kaminuma E."/>
            <person name="Nakamura Y."/>
        </authorList>
    </citation>
    <scope>NUCLEOTIDE SEQUENCE [LARGE SCALE GENOMIC DNA]</scope>
    <source>
        <strain evidence="2">cv. Miyagawa wase</strain>
    </source>
</reference>
<name>A0A2H5QQ96_CITUN</name>
<dbReference type="STRING" id="55188.A0A2H5QQ96"/>
<accession>A0A2H5QQ96</accession>
<protein>
    <submittedName>
        <fullName evidence="1">Uncharacterized protein</fullName>
    </submittedName>
</protein>